<feature type="transmembrane region" description="Helical" evidence="8">
    <location>
        <begin position="363"/>
        <end position="379"/>
    </location>
</feature>
<comment type="caution">
    <text evidence="9">The sequence shown here is derived from an EMBL/GenBank/DDBJ whole genome shotgun (WGS) entry which is preliminary data.</text>
</comment>
<evidence type="ECO:0000256" key="4">
    <source>
        <dbReference type="ARBA" id="ARBA00022519"/>
    </source>
</evidence>
<comment type="similarity">
    <text evidence="2">Belongs to the IgaA family.</text>
</comment>
<keyword evidence="10" id="KW-1185">Reference proteome</keyword>
<evidence type="ECO:0008006" key="11">
    <source>
        <dbReference type="Google" id="ProtNLM"/>
    </source>
</evidence>
<keyword evidence="4" id="KW-0997">Cell inner membrane</keyword>
<feature type="transmembrane region" description="Helical" evidence="8">
    <location>
        <begin position="6"/>
        <end position="25"/>
    </location>
</feature>
<accession>A0A3E0WWB1</accession>
<reference evidence="10" key="1">
    <citation type="submission" date="2017-05" db="EMBL/GenBank/DDBJ databases">
        <authorList>
            <person name="Sharma S."/>
            <person name="Sidhu C."/>
            <person name="Pinnaka A.K."/>
        </authorList>
    </citation>
    <scope>NUCLEOTIDE SEQUENCE [LARGE SCALE GENOMIC DNA]</scope>
    <source>
        <strain evidence="10">AK93</strain>
    </source>
</reference>
<evidence type="ECO:0000256" key="1">
    <source>
        <dbReference type="ARBA" id="ARBA00004429"/>
    </source>
</evidence>
<evidence type="ECO:0000313" key="9">
    <source>
        <dbReference type="EMBL" id="RFA36473.1"/>
    </source>
</evidence>
<dbReference type="GO" id="GO:0005886">
    <property type="term" value="C:plasma membrane"/>
    <property type="evidence" value="ECO:0007669"/>
    <property type="project" value="UniProtKB-SubCell"/>
</dbReference>
<evidence type="ECO:0000256" key="8">
    <source>
        <dbReference type="SAM" id="Phobius"/>
    </source>
</evidence>
<evidence type="ECO:0000256" key="6">
    <source>
        <dbReference type="ARBA" id="ARBA00022989"/>
    </source>
</evidence>
<protein>
    <recommendedName>
        <fullName evidence="11">Intracellular growth attenuator IgaA</fullName>
    </recommendedName>
</protein>
<dbReference type="RefSeq" id="WP_116301920.1">
    <property type="nucleotide sequence ID" value="NZ_NFZV01000007.1"/>
</dbReference>
<feature type="transmembrane region" description="Helical" evidence="8">
    <location>
        <begin position="698"/>
        <end position="721"/>
    </location>
</feature>
<dbReference type="Proteomes" id="UP000256763">
    <property type="component" value="Unassembled WGS sequence"/>
</dbReference>
<keyword evidence="6 8" id="KW-1133">Transmembrane helix</keyword>
<feature type="transmembrane region" description="Helical" evidence="8">
    <location>
        <begin position="224"/>
        <end position="243"/>
    </location>
</feature>
<evidence type="ECO:0000256" key="5">
    <source>
        <dbReference type="ARBA" id="ARBA00022692"/>
    </source>
</evidence>
<evidence type="ECO:0000256" key="7">
    <source>
        <dbReference type="ARBA" id="ARBA00023136"/>
    </source>
</evidence>
<keyword evidence="5 8" id="KW-0812">Transmembrane</keyword>
<sequence length="742" mass="81367">MATLQLILFAIIIVSSIVSLISYYSRRADNKAAMRELRQDGQAIRLLDKEERACIEALDNESLSPVPTVELLADSVFRIEGPYLRHGISGGNGGETMHDTIGGVEVVLPYDATVFLAPHNVAEVVLTPKFALVVRLNDAFDIRGGYARAQAERKRQERWTSGDTGALSVAESAAADAQAHAAPESSADNTKAEHPEAQAIESAQVLGQREETPAEAAARNHPGYGILAALAMLASFISLLIAGNSLSPWPWVIASVALLVLGQWLLLRRRKAKPPQPVNHVRGKLTLLEWRNPSDNTQRWQLYVGSDLPVTLPKHWAPFFTAKSDATVDLDVRVDDQTIVRYGNTLSLDNETRHFPPIHWGKHLLLALTGCLMVAIALINNDQIRLDTAHVQAALLNGEPQTLTDPERVLAQPPSPGTMVRLQGEVRCQLPQDDHDGLREVSCRQVRWGAPAPQVADVELDPELVRLYNGELLSTQRDRRLELMVQMEAIRSGNHRGGTTEVHRLNNLGELILAIDRECTSRTSGSARACGQLRNLLLSNVAFFGDTPAPDNWNALVEYARSEQLHSGAANRSTVRNLRSHLEQLGAAQMTAQYTPHLRDANRSQQGGVVLPLAPADAEILRYSAPQNYVQAVFPSANANSDLTPWEVQWRAYQALSGDEGLWPLDLTGLVTGHRSDNNGGLILEVTAERVPENVLPAALRLAALLMGMLVLAIHGALWLLKFARAEKRKQAIDAHYAALPR</sequence>
<feature type="transmembrane region" description="Helical" evidence="8">
    <location>
        <begin position="249"/>
        <end position="267"/>
    </location>
</feature>
<organism evidence="9 10">
    <name type="scientific">Alkalilimnicola ehrlichii</name>
    <dbReference type="NCBI Taxonomy" id="351052"/>
    <lineage>
        <taxon>Bacteria</taxon>
        <taxon>Pseudomonadati</taxon>
        <taxon>Pseudomonadota</taxon>
        <taxon>Gammaproteobacteria</taxon>
        <taxon>Chromatiales</taxon>
        <taxon>Ectothiorhodospiraceae</taxon>
        <taxon>Alkalilimnicola</taxon>
    </lineage>
</organism>
<comment type="subcellular location">
    <subcellularLocation>
        <location evidence="1">Cell inner membrane</location>
        <topology evidence="1">Multi-pass membrane protein</topology>
    </subcellularLocation>
</comment>
<keyword evidence="3" id="KW-1003">Cell membrane</keyword>
<dbReference type="OrthoDB" id="8827178at2"/>
<dbReference type="AlphaFoldDB" id="A0A3E0WWB1"/>
<name>A0A3E0WWB1_9GAMM</name>
<evidence type="ECO:0000256" key="3">
    <source>
        <dbReference type="ARBA" id="ARBA00022475"/>
    </source>
</evidence>
<evidence type="ECO:0000256" key="2">
    <source>
        <dbReference type="ARBA" id="ARBA00009494"/>
    </source>
</evidence>
<dbReference type="Pfam" id="PF07095">
    <property type="entry name" value="IgaA"/>
    <property type="match status" value="1"/>
</dbReference>
<gene>
    <name evidence="9" type="ORF">CAL65_10875</name>
</gene>
<keyword evidence="7 8" id="KW-0472">Membrane</keyword>
<proteinExistence type="inferred from homology"/>
<evidence type="ECO:0000313" key="10">
    <source>
        <dbReference type="Proteomes" id="UP000256763"/>
    </source>
</evidence>
<dbReference type="InterPro" id="IPR010771">
    <property type="entry name" value="IgaA"/>
</dbReference>
<dbReference type="EMBL" id="NFZW01000009">
    <property type="protein sequence ID" value="RFA36473.1"/>
    <property type="molecule type" value="Genomic_DNA"/>
</dbReference>